<proteinExistence type="predicted"/>
<evidence type="ECO:0000256" key="1">
    <source>
        <dbReference type="ARBA" id="ARBA00004651"/>
    </source>
</evidence>
<feature type="domain" description="Major facilitator superfamily (MFS) profile" evidence="8">
    <location>
        <begin position="14"/>
        <end position="396"/>
    </location>
</feature>
<reference evidence="9" key="1">
    <citation type="submission" date="2020-01" db="EMBL/GenBank/DDBJ databases">
        <authorList>
            <person name="Meier V. D."/>
            <person name="Meier V D."/>
        </authorList>
    </citation>
    <scope>NUCLEOTIDE SEQUENCE</scope>
    <source>
        <strain evidence="9">HLG_WM_MAG_06</strain>
    </source>
</reference>
<feature type="transmembrane region" description="Helical" evidence="7">
    <location>
        <begin position="79"/>
        <end position="98"/>
    </location>
</feature>
<gene>
    <name evidence="9" type="ORF">HELGO_WM3989</name>
</gene>
<evidence type="ECO:0000256" key="6">
    <source>
        <dbReference type="ARBA" id="ARBA00023136"/>
    </source>
</evidence>
<keyword evidence="3" id="KW-1003">Cell membrane</keyword>
<dbReference type="PROSITE" id="PS50850">
    <property type="entry name" value="MFS"/>
    <property type="match status" value="1"/>
</dbReference>
<keyword evidence="6 7" id="KW-0472">Membrane</keyword>
<accession>A0A6S6S8L8</accession>
<evidence type="ECO:0000256" key="5">
    <source>
        <dbReference type="ARBA" id="ARBA00022989"/>
    </source>
</evidence>
<feature type="transmembrane region" description="Helical" evidence="7">
    <location>
        <begin position="307"/>
        <end position="330"/>
    </location>
</feature>
<keyword evidence="2" id="KW-0813">Transport</keyword>
<evidence type="ECO:0000256" key="7">
    <source>
        <dbReference type="SAM" id="Phobius"/>
    </source>
</evidence>
<dbReference type="InterPro" id="IPR036259">
    <property type="entry name" value="MFS_trans_sf"/>
</dbReference>
<evidence type="ECO:0000259" key="8">
    <source>
        <dbReference type="PROSITE" id="PS50850"/>
    </source>
</evidence>
<dbReference type="SUPFAM" id="SSF103473">
    <property type="entry name" value="MFS general substrate transporter"/>
    <property type="match status" value="1"/>
</dbReference>
<feature type="transmembrane region" description="Helical" evidence="7">
    <location>
        <begin position="342"/>
        <end position="365"/>
    </location>
</feature>
<feature type="transmembrane region" description="Helical" evidence="7">
    <location>
        <begin position="20"/>
        <end position="43"/>
    </location>
</feature>
<dbReference type="CDD" id="cd06173">
    <property type="entry name" value="MFS_MefA_like"/>
    <property type="match status" value="1"/>
</dbReference>
<name>A0A6S6S8L8_9BACT</name>
<protein>
    <submittedName>
        <fullName evidence="9">FIG00732228: membrane protein</fullName>
    </submittedName>
</protein>
<feature type="transmembrane region" description="Helical" evidence="7">
    <location>
        <begin position="249"/>
        <end position="271"/>
    </location>
</feature>
<dbReference type="EMBL" id="CACVAP010000047">
    <property type="protein sequence ID" value="CAA6806142.1"/>
    <property type="molecule type" value="Genomic_DNA"/>
</dbReference>
<dbReference type="Pfam" id="PF07690">
    <property type="entry name" value="MFS_1"/>
    <property type="match status" value="1"/>
</dbReference>
<dbReference type="GO" id="GO:0022857">
    <property type="term" value="F:transmembrane transporter activity"/>
    <property type="evidence" value="ECO:0007669"/>
    <property type="project" value="InterPro"/>
</dbReference>
<dbReference type="PANTHER" id="PTHR43266:SF2">
    <property type="entry name" value="MAJOR FACILITATOR SUPERFAMILY (MFS) PROFILE DOMAIN-CONTAINING PROTEIN"/>
    <property type="match status" value="1"/>
</dbReference>
<sequence>MSSPSYLETLRHPVVARLTLIQFISYFGTWFSQVAIASMMLQYGASELAIAYIFMMIMLPAIVLAPISGWIIDKVPFKKLMGVLLLVEIVMTLCFMMVNSLNDIYALMLFIFIRSAAASILFAAEMALFPKLLKGEMLKKTNEIHSMVWSVCFAAGMALGGLVTYYFGYDTTFLIDVILYSIAFLLLLGLKLSIEPVKHTESAFKMMKSGFIYLKNHKKIIHLIILHAAVGFSAFDTLITLLADLHYKYILAIPLAIGWINAIRALAMTLGPFLFSKYFNENNLHYFFVLQGLTIIAWAFLQHSYGISILGIFVVGLLTTSLWSYTYYMLQQEIEESYLGRVIAYNDMVFMISNITVTLFVGYAAKMGMELKYITIVLGCGFIAMGLYYLWFKQNYLSKNS</sequence>
<feature type="transmembrane region" description="Helical" evidence="7">
    <location>
        <begin position="148"/>
        <end position="167"/>
    </location>
</feature>
<feature type="transmembrane region" description="Helical" evidence="7">
    <location>
        <begin position="220"/>
        <end position="243"/>
    </location>
</feature>
<evidence type="ECO:0000256" key="4">
    <source>
        <dbReference type="ARBA" id="ARBA00022692"/>
    </source>
</evidence>
<feature type="transmembrane region" description="Helical" evidence="7">
    <location>
        <begin position="371"/>
        <end position="391"/>
    </location>
</feature>
<keyword evidence="4 7" id="KW-0812">Transmembrane</keyword>
<evidence type="ECO:0000256" key="2">
    <source>
        <dbReference type="ARBA" id="ARBA00022448"/>
    </source>
</evidence>
<evidence type="ECO:0000256" key="3">
    <source>
        <dbReference type="ARBA" id="ARBA00022475"/>
    </source>
</evidence>
<evidence type="ECO:0000313" key="9">
    <source>
        <dbReference type="EMBL" id="CAA6806142.1"/>
    </source>
</evidence>
<dbReference type="PANTHER" id="PTHR43266">
    <property type="entry name" value="MACROLIDE-EFFLUX PROTEIN"/>
    <property type="match status" value="1"/>
</dbReference>
<dbReference type="InterPro" id="IPR020846">
    <property type="entry name" value="MFS_dom"/>
</dbReference>
<dbReference type="GO" id="GO:0005886">
    <property type="term" value="C:plasma membrane"/>
    <property type="evidence" value="ECO:0007669"/>
    <property type="project" value="UniProtKB-SubCell"/>
</dbReference>
<feature type="transmembrane region" description="Helical" evidence="7">
    <location>
        <begin position="173"/>
        <end position="190"/>
    </location>
</feature>
<keyword evidence="5 7" id="KW-1133">Transmembrane helix</keyword>
<dbReference type="InterPro" id="IPR011701">
    <property type="entry name" value="MFS"/>
</dbReference>
<feature type="transmembrane region" description="Helical" evidence="7">
    <location>
        <begin position="49"/>
        <end position="72"/>
    </location>
</feature>
<feature type="transmembrane region" description="Helical" evidence="7">
    <location>
        <begin position="283"/>
        <end position="301"/>
    </location>
</feature>
<dbReference type="AlphaFoldDB" id="A0A6S6S8L8"/>
<feature type="transmembrane region" description="Helical" evidence="7">
    <location>
        <begin position="104"/>
        <end position="128"/>
    </location>
</feature>
<comment type="subcellular location">
    <subcellularLocation>
        <location evidence="1">Cell membrane</location>
        <topology evidence="1">Multi-pass membrane protein</topology>
    </subcellularLocation>
</comment>
<organism evidence="9">
    <name type="scientific">uncultured Sulfurovum sp</name>
    <dbReference type="NCBI Taxonomy" id="269237"/>
    <lineage>
        <taxon>Bacteria</taxon>
        <taxon>Pseudomonadati</taxon>
        <taxon>Campylobacterota</taxon>
        <taxon>Epsilonproteobacteria</taxon>
        <taxon>Campylobacterales</taxon>
        <taxon>Sulfurovaceae</taxon>
        <taxon>Sulfurovum</taxon>
        <taxon>environmental samples</taxon>
    </lineage>
</organism>
<dbReference type="Gene3D" id="1.20.1250.20">
    <property type="entry name" value="MFS general substrate transporter like domains"/>
    <property type="match status" value="1"/>
</dbReference>